<organism evidence="5 6">
    <name type="scientific">Aureliella helgolandensis</name>
    <dbReference type="NCBI Taxonomy" id="2527968"/>
    <lineage>
        <taxon>Bacteria</taxon>
        <taxon>Pseudomonadati</taxon>
        <taxon>Planctomycetota</taxon>
        <taxon>Planctomycetia</taxon>
        <taxon>Pirellulales</taxon>
        <taxon>Pirellulaceae</taxon>
        <taxon>Aureliella</taxon>
    </lineage>
</organism>
<keyword evidence="2" id="KW-1015">Disulfide bond</keyword>
<dbReference type="Pfam" id="PF07583">
    <property type="entry name" value="PSCyt2"/>
    <property type="match status" value="1"/>
</dbReference>
<accession>A0A518G622</accession>
<dbReference type="InterPro" id="IPR036909">
    <property type="entry name" value="Cyt_c-like_dom_sf"/>
</dbReference>
<dbReference type="Gene3D" id="2.60.120.200">
    <property type="match status" value="1"/>
</dbReference>
<dbReference type="SUPFAM" id="SSF46626">
    <property type="entry name" value="Cytochrome c"/>
    <property type="match status" value="1"/>
</dbReference>
<dbReference type="KEGG" id="ahel:Q31a_23530"/>
<dbReference type="AlphaFoldDB" id="A0A518G622"/>
<name>A0A518G622_9BACT</name>
<proteinExistence type="predicted"/>
<dbReference type="InterPro" id="IPR011444">
    <property type="entry name" value="DUF1549"/>
</dbReference>
<dbReference type="GO" id="GO:0009055">
    <property type="term" value="F:electron transfer activity"/>
    <property type="evidence" value="ECO:0007669"/>
    <property type="project" value="InterPro"/>
</dbReference>
<dbReference type="EMBL" id="CP036298">
    <property type="protein sequence ID" value="QDV24040.1"/>
    <property type="molecule type" value="Genomic_DNA"/>
</dbReference>
<evidence type="ECO:0000313" key="6">
    <source>
        <dbReference type="Proteomes" id="UP000318017"/>
    </source>
</evidence>
<feature type="compositionally biased region" description="Polar residues" evidence="3">
    <location>
        <begin position="454"/>
        <end position="474"/>
    </location>
</feature>
<evidence type="ECO:0000256" key="2">
    <source>
        <dbReference type="ARBA" id="ARBA00023157"/>
    </source>
</evidence>
<gene>
    <name evidence="5" type="ORF">Q31a_23530</name>
</gene>
<feature type="domain" description="LamG-like jellyroll fold" evidence="4">
    <location>
        <begin position="512"/>
        <end position="649"/>
    </location>
</feature>
<dbReference type="InterPro" id="IPR006558">
    <property type="entry name" value="LamG-like"/>
</dbReference>
<feature type="compositionally biased region" description="Low complexity" evidence="3">
    <location>
        <begin position="439"/>
        <end position="450"/>
    </location>
</feature>
<evidence type="ECO:0000259" key="4">
    <source>
        <dbReference type="SMART" id="SM00560"/>
    </source>
</evidence>
<feature type="region of interest" description="Disordered" evidence="3">
    <location>
        <begin position="439"/>
        <end position="474"/>
    </location>
</feature>
<dbReference type="SUPFAM" id="SSF49899">
    <property type="entry name" value="Concanavalin A-like lectins/glucanases"/>
    <property type="match status" value="1"/>
</dbReference>
<dbReference type="PANTHER" id="PTHR35889">
    <property type="entry name" value="CYCLOINULO-OLIGOSACCHARIDE FRUCTANOTRANSFERASE-RELATED"/>
    <property type="match status" value="1"/>
</dbReference>
<reference evidence="5 6" key="1">
    <citation type="submission" date="2019-02" db="EMBL/GenBank/DDBJ databases">
        <title>Deep-cultivation of Planctomycetes and their phenomic and genomic characterization uncovers novel biology.</title>
        <authorList>
            <person name="Wiegand S."/>
            <person name="Jogler M."/>
            <person name="Boedeker C."/>
            <person name="Pinto D."/>
            <person name="Vollmers J."/>
            <person name="Rivas-Marin E."/>
            <person name="Kohn T."/>
            <person name="Peeters S.H."/>
            <person name="Heuer A."/>
            <person name="Rast P."/>
            <person name="Oberbeckmann S."/>
            <person name="Bunk B."/>
            <person name="Jeske O."/>
            <person name="Meyerdierks A."/>
            <person name="Storesund J.E."/>
            <person name="Kallscheuer N."/>
            <person name="Luecker S."/>
            <person name="Lage O.M."/>
            <person name="Pohl T."/>
            <person name="Merkel B.J."/>
            <person name="Hornburger P."/>
            <person name="Mueller R.-W."/>
            <person name="Bruemmer F."/>
            <person name="Labrenz M."/>
            <person name="Spormann A.M."/>
            <person name="Op den Camp H."/>
            <person name="Overmann J."/>
            <person name="Amann R."/>
            <person name="Jetten M.S.M."/>
            <person name="Mascher T."/>
            <person name="Medema M.H."/>
            <person name="Devos D.P."/>
            <person name="Kaster A.-K."/>
            <person name="Ovreas L."/>
            <person name="Rohde M."/>
            <person name="Galperin M.Y."/>
            <person name="Jogler C."/>
        </authorList>
    </citation>
    <scope>NUCLEOTIDE SEQUENCE [LARGE SCALE GENOMIC DNA]</scope>
    <source>
        <strain evidence="5 6">Q31a</strain>
    </source>
</reference>
<evidence type="ECO:0000256" key="1">
    <source>
        <dbReference type="ARBA" id="ARBA00022729"/>
    </source>
</evidence>
<dbReference type="InterPro" id="IPR011429">
    <property type="entry name" value="Cyt_c_Planctomycete-type"/>
</dbReference>
<dbReference type="OrthoDB" id="127107at2"/>
<dbReference type="RefSeq" id="WP_145077412.1">
    <property type="nucleotide sequence ID" value="NZ_CP036298.1"/>
</dbReference>
<protein>
    <submittedName>
        <fullName evidence="5">Planctomycete cytochrome C</fullName>
    </submittedName>
</protein>
<dbReference type="InterPro" id="IPR013320">
    <property type="entry name" value="ConA-like_dom_sf"/>
</dbReference>
<dbReference type="Pfam" id="PF13385">
    <property type="entry name" value="Laminin_G_3"/>
    <property type="match status" value="1"/>
</dbReference>
<dbReference type="SMART" id="SM00560">
    <property type="entry name" value="LamGL"/>
    <property type="match status" value="1"/>
</dbReference>
<dbReference type="Proteomes" id="UP000318017">
    <property type="component" value="Chromosome"/>
</dbReference>
<evidence type="ECO:0000256" key="3">
    <source>
        <dbReference type="SAM" id="MobiDB-lite"/>
    </source>
</evidence>
<dbReference type="Pfam" id="PF07635">
    <property type="entry name" value="PSCyt1"/>
    <property type="match status" value="1"/>
</dbReference>
<sequence>MQHVPLCFAVLAVLAQNGFLHAQVDTLRFDRDIRPILSDKCYYCHGPDTEHREADLRLDLEEAAKESVLVPGSAADSELIRRLLSTDPDEVMPPPASKKEMSDAERQLLMRWIDEGAVWSQHWSFEPPTLPELPDLELPNPIDRFVLRELRAQGKSFSREASRSTLIRRLTFDLTGLPPTLQEVDDFLSDTSDNALERVVDRLLASPHYGERMGLMWLDAARYGDTSVFHADGPRDMWGWRDAVVDAYNANMPFDEFSIAQLAGDLLPEATLQQKILSAFNRNNGTTDEGGAIAEEYRVEYAVDRVKTTSMVWMGLTLECAQCHDHKYDPISHEDYYSFYAFFNISDDAGMQTRDGNATPLLEIPDPQREAQLPAAESQLADLQTQLAALANQAEPQFQQWLLEQTTTASSLASPPVTPLLSIPFQEGKGRHIAAALQPKEAAPAASTEPEPADTQSENPTEISPSQKSDNTITGKLTGKVEWVETPNGKGLNFSGNNFVDFGDVADFERSDAFSYGGWIKPSSGVGAALARMDDQNAYRGYDLYVGASSISVHIIHAWPQNAIKVTTKKKLEAGQWYHVFATYDGSSSAAGVKIYVNGDEWEWEIEQDALSGSIQTTKSLLVGSRHPGSRFRGEIELLEVYDFCLSPAAVRGRALAGSVDSLLAIPAVERTPQQIETLRQHYLHELAPGYVDLEEQIGQQLSQIEELKQPLTSVMVMGDMQSPRETFILKRGAYDAPSEHRVTARTPQILPAMQEDAPRNRLGLAQWMFSPQNPLTARVTVNRYWQLLFGTGLVSTPEDFGAQGEFPSHPELLDWLAVDFQQHGWDIKRTLKQMVMSQTYRQTSHATVADFERDPRNRQLARAARFRLQGEFIRDGVLSMSGLLNTTQGGPGVKPYQPAGLWAEVGLGGNPKFVQDHGEKLYRRSLYTYWKRSAPPPSMQIFDAPTREKCTIRRARTNTPLQALVVLNDPQFVEAARHFAERVLSKPDASSVERLTEAFRIATSRFPSESELRTLLSVLQTMRDQFAQSPQDASELLGVGETSNDTQLEIGELASWTMTMSVLLNLDETLMRE</sequence>
<dbReference type="Pfam" id="PF07587">
    <property type="entry name" value="PSD1"/>
    <property type="match status" value="1"/>
</dbReference>
<keyword evidence="1" id="KW-0732">Signal</keyword>
<dbReference type="GO" id="GO:0020037">
    <property type="term" value="F:heme binding"/>
    <property type="evidence" value="ECO:0007669"/>
    <property type="project" value="InterPro"/>
</dbReference>
<keyword evidence="6" id="KW-1185">Reference proteome</keyword>
<dbReference type="PANTHER" id="PTHR35889:SF3">
    <property type="entry name" value="F-BOX DOMAIN-CONTAINING PROTEIN"/>
    <property type="match status" value="1"/>
</dbReference>
<evidence type="ECO:0000313" key="5">
    <source>
        <dbReference type="EMBL" id="QDV24040.1"/>
    </source>
</evidence>
<dbReference type="InterPro" id="IPR022655">
    <property type="entry name" value="DUF1553"/>
</dbReference>